<dbReference type="OMA" id="IPCECIG"/>
<feature type="region of interest" description="Disordered" evidence="1">
    <location>
        <begin position="452"/>
        <end position="505"/>
    </location>
</feature>
<dbReference type="Proteomes" id="UP000007110">
    <property type="component" value="Unassembled WGS sequence"/>
</dbReference>
<feature type="compositionally biased region" description="Acidic residues" evidence="1">
    <location>
        <begin position="452"/>
        <end position="466"/>
    </location>
</feature>
<name>A0A7M7HP96_STRPU</name>
<dbReference type="SMART" id="SM00256">
    <property type="entry name" value="FBOX"/>
    <property type="match status" value="1"/>
</dbReference>
<feature type="compositionally biased region" description="Basic and acidic residues" evidence="1">
    <location>
        <begin position="478"/>
        <end position="490"/>
    </location>
</feature>
<dbReference type="Pfam" id="PF12937">
    <property type="entry name" value="F-box-like"/>
    <property type="match status" value="1"/>
</dbReference>
<sequence>MADVLLRSKRVRRPKLSPDFVYQSPMAPTKKSKLVINEGAMNSPTSHTQEEGRGFHELSAEMILQVLKYLPIKGLVAASGVCKKWRKLCKGASLWKCVSFEGSEVDRLRPHFWKRLGKLGTTCLDLHDCVNPETSNRKAINYIIQLTNVKALYFGVIEKGDLTTIVVKMPQLKILHVACLLPPLSRNSNRILLREDGAILYDIGRIRILKDLEELKLSSIYGVCVPSIAFYGGTQALGDLKKLKKLILTNFDGLSSAYMCFLKDLPYLQHLELGNCSDFELHELASLRKVENLKSLSLTKAHCMCPGVPCTCIGTYLRGLKRLRKLSLIMCRIPDDLAESIQELPELKSLEVWPCLDKFLTSQEQVVDCFMSIFRGLEHLHSITIGILDNSCIPSPLCSPYNQIVNDRLADRTKDTCCSRFSCNDGWTEEGGTLDESLDQYEQPLISGDEVSETGEEMMNSEEEECSGAISNKPQDSQQEKDRTTVSRERKGQRRGIKRRKKKDPKMGTYDMIKYGLIDLLPSTRLTFYLVKMSRSRGEETEMFYISRKEEHFNMAVLSQI</sequence>
<feature type="domain" description="F-box" evidence="2">
    <location>
        <begin position="52"/>
        <end position="98"/>
    </location>
</feature>
<evidence type="ECO:0000313" key="3">
    <source>
        <dbReference type="EnsemblMetazoa" id="XP_011678546"/>
    </source>
</evidence>
<dbReference type="AlphaFoldDB" id="A0A7M7HP96"/>
<dbReference type="InterPro" id="IPR036047">
    <property type="entry name" value="F-box-like_dom_sf"/>
</dbReference>
<dbReference type="InterPro" id="IPR001810">
    <property type="entry name" value="F-box_dom"/>
</dbReference>
<dbReference type="KEGG" id="spu:100892037"/>
<proteinExistence type="predicted"/>
<dbReference type="InterPro" id="IPR032675">
    <property type="entry name" value="LRR_dom_sf"/>
</dbReference>
<dbReference type="SUPFAM" id="SSF81383">
    <property type="entry name" value="F-box domain"/>
    <property type="match status" value="1"/>
</dbReference>
<evidence type="ECO:0000313" key="4">
    <source>
        <dbReference type="Proteomes" id="UP000007110"/>
    </source>
</evidence>
<keyword evidence="4" id="KW-1185">Reference proteome</keyword>
<dbReference type="PANTHER" id="PTHR38926:SF5">
    <property type="entry name" value="F-BOX AND LEUCINE-RICH REPEAT PROTEIN 6"/>
    <property type="match status" value="1"/>
</dbReference>
<dbReference type="PROSITE" id="PS50181">
    <property type="entry name" value="FBOX"/>
    <property type="match status" value="1"/>
</dbReference>
<organism evidence="3 4">
    <name type="scientific">Strongylocentrotus purpuratus</name>
    <name type="common">Purple sea urchin</name>
    <dbReference type="NCBI Taxonomy" id="7668"/>
    <lineage>
        <taxon>Eukaryota</taxon>
        <taxon>Metazoa</taxon>
        <taxon>Echinodermata</taxon>
        <taxon>Eleutherozoa</taxon>
        <taxon>Echinozoa</taxon>
        <taxon>Echinoidea</taxon>
        <taxon>Euechinoidea</taxon>
        <taxon>Echinacea</taxon>
        <taxon>Camarodonta</taxon>
        <taxon>Echinidea</taxon>
        <taxon>Strongylocentrotidae</taxon>
        <taxon>Strongylocentrotus</taxon>
    </lineage>
</organism>
<dbReference type="SUPFAM" id="SSF52047">
    <property type="entry name" value="RNI-like"/>
    <property type="match status" value="1"/>
</dbReference>
<dbReference type="InParanoid" id="A0A7M7HP96"/>
<evidence type="ECO:0000256" key="1">
    <source>
        <dbReference type="SAM" id="MobiDB-lite"/>
    </source>
</evidence>
<dbReference type="GeneID" id="100892037"/>
<dbReference type="Gene3D" id="3.80.10.10">
    <property type="entry name" value="Ribonuclease Inhibitor"/>
    <property type="match status" value="1"/>
</dbReference>
<dbReference type="OrthoDB" id="10257471at2759"/>
<dbReference type="RefSeq" id="XP_011678546.2">
    <property type="nucleotide sequence ID" value="XM_011680244.2"/>
</dbReference>
<dbReference type="PANTHER" id="PTHR38926">
    <property type="entry name" value="F-BOX DOMAIN CONTAINING PROTEIN, EXPRESSED"/>
    <property type="match status" value="1"/>
</dbReference>
<reference evidence="4" key="1">
    <citation type="submission" date="2015-02" db="EMBL/GenBank/DDBJ databases">
        <title>Genome sequencing for Strongylocentrotus purpuratus.</title>
        <authorList>
            <person name="Murali S."/>
            <person name="Liu Y."/>
            <person name="Vee V."/>
            <person name="English A."/>
            <person name="Wang M."/>
            <person name="Skinner E."/>
            <person name="Han Y."/>
            <person name="Muzny D.M."/>
            <person name="Worley K.C."/>
            <person name="Gibbs R.A."/>
        </authorList>
    </citation>
    <scope>NUCLEOTIDE SEQUENCE</scope>
</reference>
<reference evidence="3" key="2">
    <citation type="submission" date="2021-01" db="UniProtKB">
        <authorList>
            <consortium name="EnsemblMetazoa"/>
        </authorList>
    </citation>
    <scope>IDENTIFICATION</scope>
</reference>
<protein>
    <recommendedName>
        <fullName evidence="2">F-box domain-containing protein</fullName>
    </recommendedName>
</protein>
<accession>A0A7M7HP96</accession>
<feature type="compositionally biased region" description="Basic residues" evidence="1">
    <location>
        <begin position="491"/>
        <end position="504"/>
    </location>
</feature>
<evidence type="ECO:0000259" key="2">
    <source>
        <dbReference type="PROSITE" id="PS50181"/>
    </source>
</evidence>
<dbReference type="EnsemblMetazoa" id="XM_011680244">
    <property type="protein sequence ID" value="XP_011678546"/>
    <property type="gene ID" value="LOC100892037"/>
</dbReference>
<dbReference type="Gene3D" id="1.20.1280.50">
    <property type="match status" value="1"/>
</dbReference>